<dbReference type="AlphaFoldDB" id="A0A8J4YI28"/>
<evidence type="ECO:0000313" key="3">
    <source>
        <dbReference type="Proteomes" id="UP000770661"/>
    </source>
</evidence>
<name>A0A8J4YI28_CHIOP</name>
<accession>A0A8J4YI28</accession>
<evidence type="ECO:0000313" key="2">
    <source>
        <dbReference type="EMBL" id="KAG0723429.1"/>
    </source>
</evidence>
<proteinExistence type="predicted"/>
<gene>
    <name evidence="2" type="ORF">GWK47_005522</name>
</gene>
<feature type="compositionally biased region" description="Basic and acidic residues" evidence="1">
    <location>
        <begin position="107"/>
        <end position="124"/>
    </location>
</feature>
<keyword evidence="3" id="KW-1185">Reference proteome</keyword>
<dbReference type="EMBL" id="JACEEZ010008303">
    <property type="protein sequence ID" value="KAG0723429.1"/>
    <property type="molecule type" value="Genomic_DNA"/>
</dbReference>
<evidence type="ECO:0000256" key="1">
    <source>
        <dbReference type="SAM" id="MobiDB-lite"/>
    </source>
</evidence>
<feature type="compositionally biased region" description="Basic and acidic residues" evidence="1">
    <location>
        <begin position="82"/>
        <end position="91"/>
    </location>
</feature>
<dbReference type="Proteomes" id="UP000770661">
    <property type="component" value="Unassembled WGS sequence"/>
</dbReference>
<organism evidence="2 3">
    <name type="scientific">Chionoecetes opilio</name>
    <name type="common">Atlantic snow crab</name>
    <name type="synonym">Cancer opilio</name>
    <dbReference type="NCBI Taxonomy" id="41210"/>
    <lineage>
        <taxon>Eukaryota</taxon>
        <taxon>Metazoa</taxon>
        <taxon>Ecdysozoa</taxon>
        <taxon>Arthropoda</taxon>
        <taxon>Crustacea</taxon>
        <taxon>Multicrustacea</taxon>
        <taxon>Malacostraca</taxon>
        <taxon>Eumalacostraca</taxon>
        <taxon>Eucarida</taxon>
        <taxon>Decapoda</taxon>
        <taxon>Pleocyemata</taxon>
        <taxon>Brachyura</taxon>
        <taxon>Eubrachyura</taxon>
        <taxon>Majoidea</taxon>
        <taxon>Majidae</taxon>
        <taxon>Chionoecetes</taxon>
    </lineage>
</organism>
<reference evidence="2" key="1">
    <citation type="submission" date="2020-07" db="EMBL/GenBank/DDBJ databases">
        <title>The High-quality genome of the commercially important snow crab, Chionoecetes opilio.</title>
        <authorList>
            <person name="Jeong J.-H."/>
            <person name="Ryu S."/>
        </authorList>
    </citation>
    <scope>NUCLEOTIDE SEQUENCE</scope>
    <source>
        <strain evidence="2">MADBK_172401_WGS</strain>
        <tissue evidence="2">Digestive gland</tissue>
    </source>
</reference>
<sequence length="162" mass="17563">MCKNLSAASAAGLLGHYQRQVSTGAGLCGVQWRAAPHGLHPPPFGGAFKCPCRFCPTVALDTMPGTSDSLRLKRTLAPPPRSRRDETRRDPPSTAPPPSPKGMRTPPHPDEGRPRRRRKDEARSDPPTPPQVEWRMRPGPQATPGSPRWNPGCGGESQQCHA</sequence>
<protein>
    <submittedName>
        <fullName evidence="2">Uncharacterized protein</fullName>
    </submittedName>
</protein>
<feature type="region of interest" description="Disordered" evidence="1">
    <location>
        <begin position="61"/>
        <end position="162"/>
    </location>
</feature>
<comment type="caution">
    <text evidence="2">The sequence shown here is derived from an EMBL/GenBank/DDBJ whole genome shotgun (WGS) entry which is preliminary data.</text>
</comment>